<protein>
    <recommendedName>
        <fullName evidence="1">SET domain-containing protein</fullName>
    </recommendedName>
</protein>
<dbReference type="Pfam" id="PF00856">
    <property type="entry name" value="SET"/>
    <property type="match status" value="1"/>
</dbReference>
<dbReference type="RefSeq" id="XP_015662492.1">
    <property type="nucleotide sequence ID" value="XM_015799014.1"/>
</dbReference>
<dbReference type="OrthoDB" id="270556at2759"/>
<dbReference type="PROSITE" id="PS50280">
    <property type="entry name" value="SET"/>
    <property type="match status" value="1"/>
</dbReference>
<feature type="domain" description="SET" evidence="1">
    <location>
        <begin position="38"/>
        <end position="338"/>
    </location>
</feature>
<dbReference type="OMA" id="HFQLTQA"/>
<organism evidence="2 3">
    <name type="scientific">Leptomonas pyrrhocoris</name>
    <name type="common">Firebug parasite</name>
    <dbReference type="NCBI Taxonomy" id="157538"/>
    <lineage>
        <taxon>Eukaryota</taxon>
        <taxon>Discoba</taxon>
        <taxon>Euglenozoa</taxon>
        <taxon>Kinetoplastea</taxon>
        <taxon>Metakinetoplastina</taxon>
        <taxon>Trypanosomatida</taxon>
        <taxon>Trypanosomatidae</taxon>
        <taxon>Leishmaniinae</taxon>
        <taxon>Leptomonas</taxon>
    </lineage>
</organism>
<evidence type="ECO:0000259" key="1">
    <source>
        <dbReference type="PROSITE" id="PS50280"/>
    </source>
</evidence>
<dbReference type="VEuPathDB" id="TriTrypDB:LpyrH10_03_3270"/>
<keyword evidence="3" id="KW-1185">Reference proteome</keyword>
<dbReference type="Gene3D" id="3.90.1410.10">
    <property type="entry name" value="set domain protein methyltransferase, domain 1"/>
    <property type="match status" value="1"/>
</dbReference>
<evidence type="ECO:0000313" key="2">
    <source>
        <dbReference type="EMBL" id="KPA84053.1"/>
    </source>
</evidence>
<evidence type="ECO:0000313" key="3">
    <source>
        <dbReference type="Proteomes" id="UP000037923"/>
    </source>
</evidence>
<proteinExistence type="predicted"/>
<dbReference type="InterPro" id="IPR046341">
    <property type="entry name" value="SET_dom_sf"/>
</dbReference>
<accession>A0A0M9G7E0</accession>
<reference evidence="2 3" key="1">
    <citation type="submission" date="2015-07" db="EMBL/GenBank/DDBJ databases">
        <title>High-quality genome of monoxenous trypanosomatid Leptomonas pyrrhocoris.</title>
        <authorList>
            <person name="Flegontov P."/>
            <person name="Butenko A."/>
            <person name="Firsov S."/>
            <person name="Vlcek C."/>
            <person name="Logacheva M.D."/>
            <person name="Field M."/>
            <person name="Filatov D."/>
            <person name="Flegontova O."/>
            <person name="Gerasimov E."/>
            <person name="Jackson A.P."/>
            <person name="Kelly S."/>
            <person name="Opperdoes F."/>
            <person name="O'Reilly A."/>
            <person name="Votypka J."/>
            <person name="Yurchenko V."/>
            <person name="Lukes J."/>
        </authorList>
    </citation>
    <scope>NUCLEOTIDE SEQUENCE [LARGE SCALE GENOMIC DNA]</scope>
    <source>
        <strain evidence="2">H10</strain>
    </source>
</reference>
<comment type="caution">
    <text evidence="2">The sequence shown here is derived from an EMBL/GenBank/DDBJ whole genome shotgun (WGS) entry which is preliminary data.</text>
</comment>
<gene>
    <name evidence="2" type="ORF">ABB37_02176</name>
</gene>
<name>A0A0M9G7E0_LEPPY</name>
<dbReference type="SUPFAM" id="SSF82199">
    <property type="entry name" value="SET domain"/>
    <property type="match status" value="1"/>
</dbReference>
<dbReference type="InterPro" id="IPR001214">
    <property type="entry name" value="SET_dom"/>
</dbReference>
<dbReference type="AlphaFoldDB" id="A0A0M9G7E0"/>
<dbReference type="EMBL" id="LGTL01000003">
    <property type="protein sequence ID" value="KPA84053.1"/>
    <property type="molecule type" value="Genomic_DNA"/>
</dbReference>
<dbReference type="Proteomes" id="UP000037923">
    <property type="component" value="Unassembled WGS sequence"/>
</dbReference>
<dbReference type="GeneID" id="26902471"/>
<sequence length="355" mass="38937">MPTYESRHLLRVLDAPQVLAASFIAYCKRHHVTTRGLCRIGYARRSPPPNTGSTAQAYLLRGLIANNDIPPHENVVMMPVTACLHPGVALRCKPFWNLLPADAQATLQDVTVAYNSRLADRSLVRHNQYLLALYMTYLMLLRNCDPARLAATPGGDVMDYVDFMPRSEGNFDQLAAHLAGWLDGPEVCRTSQVALASHFHLTQAEVRPAIVYALCMIYSRMVPVDHRACLQYAFQSTPFAHAWDDVAATAALAALPPDTKTTATAAGNDEGGKGSVNTSLVREPISFLCPVIDMCNHSEHENVAVMVPDREPTLSGPVICLRSLRPIAKGEELVMTYGAAPHALKLIWGMQDILL</sequence>